<name>A0A2T2WRF5_SULTH</name>
<gene>
    <name evidence="1" type="ORF">C7B47_13860</name>
</gene>
<protein>
    <submittedName>
        <fullName evidence="1">Uncharacterized protein</fullName>
    </submittedName>
</protein>
<dbReference type="AlphaFoldDB" id="A0A2T2WRF5"/>
<reference evidence="1 2" key="1">
    <citation type="journal article" date="2014" name="BMC Genomics">
        <title>Comparison of environmental and isolate Sulfobacillus genomes reveals diverse carbon, sulfur, nitrogen, and hydrogen metabolisms.</title>
        <authorList>
            <person name="Justice N.B."/>
            <person name="Norman A."/>
            <person name="Brown C.T."/>
            <person name="Singh A."/>
            <person name="Thomas B.C."/>
            <person name="Banfield J.F."/>
        </authorList>
    </citation>
    <scope>NUCLEOTIDE SEQUENCE [LARGE SCALE GENOMIC DNA]</scope>
    <source>
        <strain evidence="1">AMDSBA5</strain>
    </source>
</reference>
<proteinExistence type="predicted"/>
<accession>A0A2T2WRF5</accession>
<evidence type="ECO:0000313" key="1">
    <source>
        <dbReference type="EMBL" id="PSR24819.1"/>
    </source>
</evidence>
<dbReference type="EMBL" id="PXYX01000042">
    <property type="protein sequence ID" value="PSR24819.1"/>
    <property type="molecule type" value="Genomic_DNA"/>
</dbReference>
<evidence type="ECO:0000313" key="2">
    <source>
        <dbReference type="Proteomes" id="UP000242705"/>
    </source>
</evidence>
<comment type="caution">
    <text evidence="1">The sequence shown here is derived from an EMBL/GenBank/DDBJ whole genome shotgun (WGS) entry which is preliminary data.</text>
</comment>
<organism evidence="1 2">
    <name type="scientific">Sulfobacillus thermosulfidooxidans</name>
    <dbReference type="NCBI Taxonomy" id="28034"/>
    <lineage>
        <taxon>Bacteria</taxon>
        <taxon>Bacillati</taxon>
        <taxon>Bacillota</taxon>
        <taxon>Clostridia</taxon>
        <taxon>Eubacteriales</taxon>
        <taxon>Clostridiales Family XVII. Incertae Sedis</taxon>
        <taxon>Sulfobacillus</taxon>
    </lineage>
</organism>
<dbReference type="Proteomes" id="UP000242705">
    <property type="component" value="Unassembled WGS sequence"/>
</dbReference>
<sequence length="65" mass="7780">MKRSINQSLMVRSVQRENHKEHAWGKKTAKRAWRRLLIFASDYGGHRQMARLGTWKHSIYLIMIT</sequence>